<organism evidence="2">
    <name type="scientific">Culex pipiens</name>
    <name type="common">House mosquito</name>
    <dbReference type="NCBI Taxonomy" id="7175"/>
    <lineage>
        <taxon>Eukaryota</taxon>
        <taxon>Metazoa</taxon>
        <taxon>Ecdysozoa</taxon>
        <taxon>Arthropoda</taxon>
        <taxon>Hexapoda</taxon>
        <taxon>Insecta</taxon>
        <taxon>Pterygota</taxon>
        <taxon>Neoptera</taxon>
        <taxon>Endopterygota</taxon>
        <taxon>Diptera</taxon>
        <taxon>Nematocera</taxon>
        <taxon>Culicoidea</taxon>
        <taxon>Culicidae</taxon>
        <taxon>Culicinae</taxon>
        <taxon>Culicini</taxon>
        <taxon>Culex</taxon>
        <taxon>Culex</taxon>
    </lineage>
</organism>
<sequence>MSKALVKKALAVVEEGLLKNSSKNDPKTKEASSSKKRKPDAPLATPDLMPQHHKIIKYVGKRGKKEARELLRRPESLTVGEARKRLQNRRNHTEENVRKLLLLSSAEIGQEASAKMIKRAQTGRYVVKSDEFLEKKKKEPASAFTEEDFDNFAKELEELC</sequence>
<dbReference type="EMBL" id="HBUE01190861">
    <property type="protein sequence ID" value="CAG6525144.1"/>
    <property type="molecule type" value="Transcribed_RNA"/>
</dbReference>
<dbReference type="EMBL" id="HBUE01190863">
    <property type="protein sequence ID" value="CAG6525146.1"/>
    <property type="molecule type" value="Transcribed_RNA"/>
</dbReference>
<proteinExistence type="predicted"/>
<dbReference type="InterPro" id="IPR023262">
    <property type="entry name" value="AROS"/>
</dbReference>
<reference evidence="2" key="1">
    <citation type="submission" date="2021-05" db="EMBL/GenBank/DDBJ databases">
        <authorList>
            <person name="Alioto T."/>
            <person name="Alioto T."/>
            <person name="Gomez Garrido J."/>
        </authorList>
    </citation>
    <scope>NUCLEOTIDE SEQUENCE</scope>
</reference>
<dbReference type="AlphaFoldDB" id="A0A8D8NTG3"/>
<accession>A0A8D8NTG3</accession>
<evidence type="ECO:0000256" key="1">
    <source>
        <dbReference type="SAM" id="MobiDB-lite"/>
    </source>
</evidence>
<dbReference type="Pfam" id="PF15684">
    <property type="entry name" value="AROS"/>
    <property type="match status" value="1"/>
</dbReference>
<protein>
    <submittedName>
        <fullName evidence="2">(northern house mosquito) hypothetical protein</fullName>
    </submittedName>
</protein>
<feature type="compositionally biased region" description="Basic and acidic residues" evidence="1">
    <location>
        <begin position="22"/>
        <end position="33"/>
    </location>
</feature>
<evidence type="ECO:0000313" key="2">
    <source>
        <dbReference type="EMBL" id="CAG6576835.1"/>
    </source>
</evidence>
<dbReference type="EMBL" id="HBUE01296757">
    <property type="protein sequence ID" value="CAG6576835.1"/>
    <property type="molecule type" value="Transcribed_RNA"/>
</dbReference>
<name>A0A8D8NTG3_CULPI</name>
<feature type="region of interest" description="Disordered" evidence="1">
    <location>
        <begin position="15"/>
        <end position="49"/>
    </location>
</feature>
<dbReference type="EMBL" id="HBUE01296755">
    <property type="protein sequence ID" value="CAG6576833.1"/>
    <property type="molecule type" value="Transcribed_RNA"/>
</dbReference>